<accession>A0A067MTB7</accession>
<evidence type="ECO:0000313" key="2">
    <source>
        <dbReference type="Proteomes" id="UP000027195"/>
    </source>
</evidence>
<dbReference type="InterPro" id="IPR008551">
    <property type="entry name" value="TANGO2"/>
</dbReference>
<name>A0A067MTB7_BOTB1</name>
<dbReference type="AlphaFoldDB" id="A0A067MTB7"/>
<dbReference type="GO" id="GO:0005794">
    <property type="term" value="C:Golgi apparatus"/>
    <property type="evidence" value="ECO:0007669"/>
    <property type="project" value="TreeGrafter"/>
</dbReference>
<dbReference type="GO" id="GO:0009306">
    <property type="term" value="P:protein secretion"/>
    <property type="evidence" value="ECO:0007669"/>
    <property type="project" value="TreeGrafter"/>
</dbReference>
<evidence type="ECO:0008006" key="3">
    <source>
        <dbReference type="Google" id="ProtNLM"/>
    </source>
</evidence>
<reference evidence="2" key="1">
    <citation type="journal article" date="2014" name="Proc. Natl. Acad. Sci. U.S.A.">
        <title>Extensive sampling of basidiomycete genomes demonstrates inadequacy of the white-rot/brown-rot paradigm for wood decay fungi.</title>
        <authorList>
            <person name="Riley R."/>
            <person name="Salamov A.A."/>
            <person name="Brown D.W."/>
            <person name="Nagy L.G."/>
            <person name="Floudas D."/>
            <person name="Held B.W."/>
            <person name="Levasseur A."/>
            <person name="Lombard V."/>
            <person name="Morin E."/>
            <person name="Otillar R."/>
            <person name="Lindquist E.A."/>
            <person name="Sun H."/>
            <person name="LaButti K.M."/>
            <person name="Schmutz J."/>
            <person name="Jabbour D."/>
            <person name="Luo H."/>
            <person name="Baker S.E."/>
            <person name="Pisabarro A.G."/>
            <person name="Walton J.D."/>
            <person name="Blanchette R.A."/>
            <person name="Henrissat B."/>
            <person name="Martin F."/>
            <person name="Cullen D."/>
            <person name="Hibbett D.S."/>
            <person name="Grigoriev I.V."/>
        </authorList>
    </citation>
    <scope>NUCLEOTIDE SEQUENCE [LARGE SCALE GENOMIC DNA]</scope>
    <source>
        <strain evidence="2">FD-172 SS1</strain>
    </source>
</reference>
<dbReference type="Proteomes" id="UP000027195">
    <property type="component" value="Unassembled WGS sequence"/>
</dbReference>
<dbReference type="OrthoDB" id="191601at2759"/>
<keyword evidence="2" id="KW-1185">Reference proteome</keyword>
<dbReference type="PANTHER" id="PTHR17985:SF8">
    <property type="entry name" value="TRANSPORT AND GOLGI ORGANIZATION PROTEIN 2 HOMOLOG"/>
    <property type="match status" value="1"/>
</dbReference>
<dbReference type="GO" id="GO:0007030">
    <property type="term" value="P:Golgi organization"/>
    <property type="evidence" value="ECO:0007669"/>
    <property type="project" value="TreeGrafter"/>
</dbReference>
<dbReference type="EMBL" id="KL198034">
    <property type="protein sequence ID" value="KDQ15122.1"/>
    <property type="molecule type" value="Genomic_DNA"/>
</dbReference>
<evidence type="ECO:0000313" key="1">
    <source>
        <dbReference type="EMBL" id="KDQ15122.1"/>
    </source>
</evidence>
<organism evidence="1 2">
    <name type="scientific">Botryobasidium botryosum (strain FD-172 SS1)</name>
    <dbReference type="NCBI Taxonomy" id="930990"/>
    <lineage>
        <taxon>Eukaryota</taxon>
        <taxon>Fungi</taxon>
        <taxon>Dikarya</taxon>
        <taxon>Basidiomycota</taxon>
        <taxon>Agaricomycotina</taxon>
        <taxon>Agaricomycetes</taxon>
        <taxon>Cantharellales</taxon>
        <taxon>Botryobasidiaceae</taxon>
        <taxon>Botryobasidium</taxon>
    </lineage>
</organism>
<proteinExistence type="predicted"/>
<dbReference type="HOGENOM" id="CLU_047037_0_1_1"/>
<dbReference type="Pfam" id="PF05742">
    <property type="entry name" value="TANGO2"/>
    <property type="match status" value="1"/>
</dbReference>
<dbReference type="InParanoid" id="A0A067MTB7"/>
<dbReference type="PANTHER" id="PTHR17985">
    <property type="entry name" value="SER/THR-RICH PROTEIN T10 IN DGCR REGION"/>
    <property type="match status" value="1"/>
</dbReference>
<gene>
    <name evidence="1" type="ORF">BOTBODRAFT_32097</name>
</gene>
<protein>
    <recommendedName>
        <fullName evidence="3">DUF833-domain-containing protein</fullName>
    </recommendedName>
</protein>
<sequence length="301" mass="33018">MCIGFWSLTDDTYALILCTNRDEYLSRPTLPAHFHSFEPIGTESAGGPVLSGRDIQAGGTWFGINKTNGRVALLTNITEPYAVYNTSRGALPSGFLSSPSPDSLQQHVLSLVTPPSERYAGFNLLLLSPAAPKSPELPSLAFEGAYISNSGGGGQITGRMIDKDRRCGSISNGIEGSQEGPWEKTVQGGEMLEEILIKRQSLRDEHEGELVEELFELLSSQNPARVQTRAQLRTTIHVAPIDIINLQGETSHYATRLSTVLLVRRDGQALFVERDVWRVDESGEVVKGGEERRIEFTIGQY</sequence>